<dbReference type="RefSeq" id="WP_255763584.1">
    <property type="nucleotide sequence ID" value="NZ_JAJTWT010000004.1"/>
</dbReference>
<dbReference type="Pfam" id="PF08002">
    <property type="entry name" value="DUF1697"/>
    <property type="match status" value="1"/>
</dbReference>
<name>A0ABS8XHL3_9BURK</name>
<comment type="caution">
    <text evidence="1">The sequence shown here is derived from an EMBL/GenBank/DDBJ whole genome shotgun (WGS) entry which is preliminary data.</text>
</comment>
<dbReference type="PANTHER" id="PTHR36439">
    <property type="entry name" value="BLL4334 PROTEIN"/>
    <property type="match status" value="1"/>
</dbReference>
<dbReference type="InterPro" id="IPR012545">
    <property type="entry name" value="DUF1697"/>
</dbReference>
<dbReference type="Proteomes" id="UP001201463">
    <property type="component" value="Unassembled WGS sequence"/>
</dbReference>
<dbReference type="SUPFAM" id="SSF160379">
    <property type="entry name" value="SP0830-like"/>
    <property type="match status" value="1"/>
</dbReference>
<dbReference type="EMBL" id="JAJTWT010000004">
    <property type="protein sequence ID" value="MCE4538011.1"/>
    <property type="molecule type" value="Genomic_DNA"/>
</dbReference>
<sequence length="171" mass="18540">MPRYVAFLRGVSPMNARMPELRACFEAEGFGEVRTLLSSGNVVFNARSSSASALERRAERAMQASLGRSFRTIVRRAAYLQELLEADPFAPFELPAAAKRVITFLGSPADTRLALPLEKDGASILAVIGSEVLAAYIPGPKAPSFMSLIERKFGTDITTRTLDTVRKCASA</sequence>
<evidence type="ECO:0000313" key="1">
    <source>
        <dbReference type="EMBL" id="MCE4538011.1"/>
    </source>
</evidence>
<proteinExistence type="predicted"/>
<accession>A0ABS8XHL3</accession>
<dbReference type="PIRSF" id="PIRSF008502">
    <property type="entry name" value="UCP008502"/>
    <property type="match status" value="1"/>
</dbReference>
<dbReference type="Gene3D" id="3.30.70.1280">
    <property type="entry name" value="SP0830-like domains"/>
    <property type="match status" value="1"/>
</dbReference>
<gene>
    <name evidence="1" type="ORF">LXT12_12200</name>
</gene>
<dbReference type="PANTHER" id="PTHR36439:SF1">
    <property type="entry name" value="DUF1697 DOMAIN-CONTAINING PROTEIN"/>
    <property type="match status" value="1"/>
</dbReference>
<evidence type="ECO:0000313" key="2">
    <source>
        <dbReference type="Proteomes" id="UP001201463"/>
    </source>
</evidence>
<reference evidence="1 2" key="1">
    <citation type="submission" date="2021-12" db="EMBL/GenBank/DDBJ databases">
        <title>Genome seq of p7.</title>
        <authorList>
            <person name="Seo T."/>
        </authorList>
    </citation>
    <scope>NUCLEOTIDE SEQUENCE [LARGE SCALE GENOMIC DNA]</scope>
    <source>
        <strain evidence="1 2">P7</strain>
    </source>
</reference>
<protein>
    <submittedName>
        <fullName evidence="1">DUF1697 domain-containing protein</fullName>
    </submittedName>
</protein>
<organism evidence="1 2">
    <name type="scientific">Pelomonas caseinilytica</name>
    <dbReference type="NCBI Taxonomy" id="2906763"/>
    <lineage>
        <taxon>Bacteria</taxon>
        <taxon>Pseudomonadati</taxon>
        <taxon>Pseudomonadota</taxon>
        <taxon>Betaproteobacteria</taxon>
        <taxon>Burkholderiales</taxon>
        <taxon>Sphaerotilaceae</taxon>
        <taxon>Roseateles</taxon>
    </lineage>
</organism>
<keyword evidence="2" id="KW-1185">Reference proteome</keyword>